<dbReference type="Proteomes" id="UP001642360">
    <property type="component" value="Unassembled WGS sequence"/>
</dbReference>
<evidence type="ECO:0000256" key="1">
    <source>
        <dbReference type="SAM" id="MobiDB-lite"/>
    </source>
</evidence>
<dbReference type="AlphaFoldDB" id="A0ABC8SP75"/>
<proteinExistence type="predicted"/>
<feature type="region of interest" description="Disordered" evidence="1">
    <location>
        <begin position="1"/>
        <end position="65"/>
    </location>
</feature>
<evidence type="ECO:0000313" key="3">
    <source>
        <dbReference type="Proteomes" id="UP001642360"/>
    </source>
</evidence>
<dbReference type="EMBL" id="CAUOFW020003277">
    <property type="protein sequence ID" value="CAK9158969.1"/>
    <property type="molecule type" value="Genomic_DNA"/>
</dbReference>
<keyword evidence="3" id="KW-1185">Reference proteome</keyword>
<reference evidence="2 3" key="1">
    <citation type="submission" date="2024-02" db="EMBL/GenBank/DDBJ databases">
        <authorList>
            <person name="Vignale AGUSTIN F."/>
            <person name="Sosa J E."/>
            <person name="Modenutti C."/>
        </authorList>
    </citation>
    <scope>NUCLEOTIDE SEQUENCE [LARGE SCALE GENOMIC DNA]</scope>
</reference>
<evidence type="ECO:0000313" key="2">
    <source>
        <dbReference type="EMBL" id="CAK9158969.1"/>
    </source>
</evidence>
<feature type="compositionally biased region" description="Low complexity" evidence="1">
    <location>
        <begin position="25"/>
        <end position="44"/>
    </location>
</feature>
<gene>
    <name evidence="2" type="ORF">ILEXP_LOCUS27634</name>
</gene>
<accession>A0ABC8SP75</accession>
<name>A0ABC8SP75_9AQUA</name>
<feature type="region of interest" description="Disordered" evidence="1">
    <location>
        <begin position="219"/>
        <end position="243"/>
    </location>
</feature>
<protein>
    <submittedName>
        <fullName evidence="2">Uncharacterized protein</fullName>
    </submittedName>
</protein>
<feature type="compositionally biased region" description="Polar residues" evidence="1">
    <location>
        <begin position="8"/>
        <end position="24"/>
    </location>
</feature>
<comment type="caution">
    <text evidence="2">The sequence shown here is derived from an EMBL/GenBank/DDBJ whole genome shotgun (WGS) entry which is preliminary data.</text>
</comment>
<sequence length="243" mass="27325">MPDILHVHTSSNTMHKHSQPSPQTLSSRSLSRVQSSQPSSLRQSGISDTVSTKRGRGPAKGPMEWGTGVKLKVEFDSKFQPIGKNEKWLKSALENIVRNEHRVPFTYIDWASIPVDILDTIWKEVEAEFDVQLSQYDESDRTPPLRDQIFHKLLGEDRHGYCKTYSTEPQIKAEFDKIHARICLLESQADSVGGSRVNANQALDTSSAHQLLRELDEEIPPRSIEKSSIPSPSPLPSDEVKCI</sequence>
<organism evidence="2 3">
    <name type="scientific">Ilex paraguariensis</name>
    <name type="common">yerba mate</name>
    <dbReference type="NCBI Taxonomy" id="185542"/>
    <lineage>
        <taxon>Eukaryota</taxon>
        <taxon>Viridiplantae</taxon>
        <taxon>Streptophyta</taxon>
        <taxon>Embryophyta</taxon>
        <taxon>Tracheophyta</taxon>
        <taxon>Spermatophyta</taxon>
        <taxon>Magnoliopsida</taxon>
        <taxon>eudicotyledons</taxon>
        <taxon>Gunneridae</taxon>
        <taxon>Pentapetalae</taxon>
        <taxon>asterids</taxon>
        <taxon>campanulids</taxon>
        <taxon>Aquifoliales</taxon>
        <taxon>Aquifoliaceae</taxon>
        <taxon>Ilex</taxon>
    </lineage>
</organism>